<evidence type="ECO:0000313" key="4">
    <source>
        <dbReference type="Proteomes" id="UP000191672"/>
    </source>
</evidence>
<sequence>MSKPLFEAYPLTGLDHTIPPCYVRFFLTFPLSDVAFAVNQLQKGADTFIERLPFLAGYLAPCETPGVRPGQLEIRPPAGERRPVCLVAHHSNSCLTESSATSTTEQLGTANENYLPVPFFPELDKPVPIFRVKVNAMTDGIILGFSFHHSVIDATGIGTIVRDFARCCRGPDGGPLEISLESQHDSREKLRHPGGPPDLRFDHDREYPLVASLPADLEGMKQVLIQTARLMSTQYFRIPASLVNALKDVSNQILRESTALRDGEENPWVSSNDLVVSLLWLCLNRVRYPAENTDVIPPFDSSICMAVNIRGRMQSPIDPGYVGNAIVLLRESVGMDAFLHKLGHDDPLGAHCYETAKQLGREAWEAALVRIALAIRRKLNTINESYVRSVISYLEDVANLSTVAFGQTDYHISSWRDIGIYEADFGGHLGHPSDMRVPDGMVDGMFYILPRRQTTNPCWEIHVTIHQDTMKRLIADPVWARCTAGKPPSFCRDG</sequence>
<comment type="caution">
    <text evidence="3">The sequence shown here is derived from an EMBL/GenBank/DDBJ whole genome shotgun (WGS) entry which is preliminary data.</text>
</comment>
<dbReference type="EMBL" id="MDYN01000054">
    <property type="protein sequence ID" value="OQD79314.1"/>
    <property type="molecule type" value="Genomic_DNA"/>
</dbReference>
<dbReference type="GO" id="GO:0016746">
    <property type="term" value="F:acyltransferase activity"/>
    <property type="evidence" value="ECO:0007669"/>
    <property type="project" value="UniProtKB-KW"/>
</dbReference>
<evidence type="ECO:0000256" key="2">
    <source>
        <dbReference type="ARBA" id="ARBA00023315"/>
    </source>
</evidence>
<dbReference type="Pfam" id="PF02458">
    <property type="entry name" value="Transferase"/>
    <property type="match status" value="2"/>
</dbReference>
<dbReference type="STRING" id="416450.A0A1V6PQQ1"/>
<dbReference type="InterPro" id="IPR051283">
    <property type="entry name" value="Sec_Metabolite_Acyltrans"/>
</dbReference>
<accession>A0A1V6PQQ1</accession>
<gene>
    <name evidence="3" type="ORF">PENANT_c054G05667</name>
</gene>
<dbReference type="PANTHER" id="PTHR31896:SF64">
    <property type="entry name" value="TRICHOTHECENE 3-O-ACETYLTRANSFERASE"/>
    <property type="match status" value="1"/>
</dbReference>
<evidence type="ECO:0000256" key="1">
    <source>
        <dbReference type="ARBA" id="ARBA00022679"/>
    </source>
</evidence>
<dbReference type="AlphaFoldDB" id="A0A1V6PQQ1"/>
<proteinExistence type="predicted"/>
<dbReference type="InterPro" id="IPR023213">
    <property type="entry name" value="CAT-like_dom_sf"/>
</dbReference>
<keyword evidence="4" id="KW-1185">Reference proteome</keyword>
<name>A0A1V6PQQ1_9EURO</name>
<reference evidence="4" key="1">
    <citation type="journal article" date="2017" name="Nat. Microbiol.">
        <title>Global analysis of biosynthetic gene clusters reveals vast potential of secondary metabolite production in Penicillium species.</title>
        <authorList>
            <person name="Nielsen J.C."/>
            <person name="Grijseels S."/>
            <person name="Prigent S."/>
            <person name="Ji B."/>
            <person name="Dainat J."/>
            <person name="Nielsen K.F."/>
            <person name="Frisvad J.C."/>
            <person name="Workman M."/>
            <person name="Nielsen J."/>
        </authorList>
    </citation>
    <scope>NUCLEOTIDE SEQUENCE [LARGE SCALE GENOMIC DNA]</scope>
    <source>
        <strain evidence="4">IBT 31811</strain>
    </source>
</reference>
<dbReference type="Proteomes" id="UP000191672">
    <property type="component" value="Unassembled WGS sequence"/>
</dbReference>
<organism evidence="3 4">
    <name type="scientific">Penicillium antarcticum</name>
    <dbReference type="NCBI Taxonomy" id="416450"/>
    <lineage>
        <taxon>Eukaryota</taxon>
        <taxon>Fungi</taxon>
        <taxon>Dikarya</taxon>
        <taxon>Ascomycota</taxon>
        <taxon>Pezizomycotina</taxon>
        <taxon>Eurotiomycetes</taxon>
        <taxon>Eurotiomycetidae</taxon>
        <taxon>Eurotiales</taxon>
        <taxon>Aspergillaceae</taxon>
        <taxon>Penicillium</taxon>
    </lineage>
</organism>
<evidence type="ECO:0000313" key="3">
    <source>
        <dbReference type="EMBL" id="OQD79314.1"/>
    </source>
</evidence>
<dbReference type="OrthoDB" id="1862401at2759"/>
<dbReference type="Gene3D" id="3.30.559.10">
    <property type="entry name" value="Chloramphenicol acetyltransferase-like domain"/>
    <property type="match status" value="2"/>
</dbReference>
<protein>
    <submittedName>
        <fullName evidence="3">Uncharacterized protein</fullName>
    </submittedName>
</protein>
<keyword evidence="2" id="KW-0012">Acyltransferase</keyword>
<dbReference type="PANTHER" id="PTHR31896">
    <property type="entry name" value="FAMILY REGULATORY PROTEIN, PUTATIVE (AFU_ORTHOLOGUE AFUA_3G14730)-RELATED"/>
    <property type="match status" value="1"/>
</dbReference>
<keyword evidence="1" id="KW-0808">Transferase</keyword>